<name>Q1Q482_KUEST</name>
<comment type="similarity">
    <text evidence="1">Belongs to the NAD(P)-dependent epimerase/dehydratase family.</text>
</comment>
<dbReference type="EC" id="4.2.1.46" evidence="3"/>
<dbReference type="AlphaFoldDB" id="Q1Q482"/>
<reference evidence="3" key="1">
    <citation type="journal article" date="2006" name="Nature">
        <title>Deciphering the evolution and metabolism of an anammox bacterium from a community genome.</title>
        <authorList>
            <person name="Strous M."/>
            <person name="Pelletier E."/>
            <person name="Mangenot S."/>
            <person name="Rattei T."/>
            <person name="Lehner A."/>
            <person name="Taylor M.W."/>
            <person name="Horn M."/>
            <person name="Daims H."/>
            <person name="Bartol-Mavel D."/>
            <person name="Wincker P."/>
            <person name="Barbe V."/>
            <person name="Fonknechten N."/>
            <person name="Vallenet D."/>
            <person name="Segurens B."/>
            <person name="Schenowitz-Truong C."/>
            <person name="Medigue C."/>
            <person name="Collingro A."/>
            <person name="Snel B."/>
            <person name="Dutilh B.E."/>
            <person name="OpDenCamp H.J.M."/>
            <person name="vanDerDrift C."/>
            <person name="Cirpus I."/>
            <person name="vanDePas-Schoonen K.T."/>
            <person name="Harhangi H.R."/>
            <person name="vanNiftrik L."/>
            <person name="Schmid M."/>
            <person name="Keltjens J."/>
            <person name="vanDeVossenberg J."/>
            <person name="Kartal B."/>
            <person name="Meier H."/>
            <person name="Frishman D."/>
            <person name="Huynen M.A."/>
            <person name="Mewes H."/>
            <person name="Weissenbach J."/>
            <person name="Jetten M.S.M."/>
            <person name="Wagner M."/>
            <person name="LePaslier D."/>
        </authorList>
    </citation>
    <scope>NUCLEOTIDE SEQUENCE</scope>
</reference>
<proteinExistence type="inferred from homology"/>
<sequence>MKILVTGGAGFIGSNLVDQLIEEGHRVAVVDDLSTGKEENIHKKAEFYNIDICDAKSLEEVFKQIKPEIVNHHAAHANVRKSVETPVYDANINILGSLNLCQLSNKYRVKKFIYASTGGAVYGEPKQLPANESTPPEPLSHYGVSKHTVEHYLHVFHKLYDLNVTILRYPNVYGPRQSPHGEAGVVAIFSELMLQNKQPTIFGDGSKTRDYVYVDDIVKANIAVLGDIGNGEIYNLGWGKEISDMEVFLAVRRALRKDIEPILGQKRHGEVDHISLDHSKARREIKWSPEVTFEEGVKKATQYYAKLAKAEELCGAAKV</sequence>
<keyword evidence="3" id="KW-0456">Lyase</keyword>
<organism evidence="3">
    <name type="scientific">Kuenenia stuttgartiensis</name>
    <dbReference type="NCBI Taxonomy" id="174633"/>
    <lineage>
        <taxon>Bacteria</taxon>
        <taxon>Pseudomonadati</taxon>
        <taxon>Planctomycetota</taxon>
        <taxon>Candidatus Brocadiia</taxon>
        <taxon>Candidatus Brocadiales</taxon>
        <taxon>Candidatus Brocadiaceae</taxon>
        <taxon>Candidatus Kuenenia</taxon>
    </lineage>
</organism>
<keyword evidence="4" id="KW-0413">Isomerase</keyword>
<evidence type="ECO:0000256" key="1">
    <source>
        <dbReference type="ARBA" id="ARBA00007637"/>
    </source>
</evidence>
<reference evidence="4 5" key="3">
    <citation type="submission" date="2020-02" db="EMBL/GenBank/DDBJ databases">
        <title>Newly sequenced genome of strain CSTR1 showed variability in Candidatus Kuenenia stuttgartiensis genomes.</title>
        <authorList>
            <person name="Ding C."/>
            <person name="Adrian L."/>
        </authorList>
    </citation>
    <scope>NUCLEOTIDE SEQUENCE [LARGE SCALE GENOMIC DNA]</scope>
    <source>
        <strain evidence="4 5">CSTR1</strain>
    </source>
</reference>
<dbReference type="Gene3D" id="3.40.50.720">
    <property type="entry name" value="NAD(P)-binding Rossmann-like Domain"/>
    <property type="match status" value="1"/>
</dbReference>
<dbReference type="EC" id="5.1.3.2" evidence="4"/>
<dbReference type="InterPro" id="IPR001509">
    <property type="entry name" value="Epimerase_deHydtase"/>
</dbReference>
<gene>
    <name evidence="3" type="primary">RmlB</name>
    <name evidence="4" type="ORF">KsCSTR_34230</name>
    <name evidence="3" type="ORF">kuste4057</name>
</gene>
<evidence type="ECO:0000313" key="4">
    <source>
        <dbReference type="EMBL" id="QII12802.1"/>
    </source>
</evidence>
<feature type="domain" description="NAD-dependent epimerase/dehydratase" evidence="2">
    <location>
        <begin position="3"/>
        <end position="237"/>
    </location>
</feature>
<dbReference type="GO" id="GO:0008460">
    <property type="term" value="F:dTDP-glucose 4,6-dehydratase activity"/>
    <property type="evidence" value="ECO:0007669"/>
    <property type="project" value="UniProtKB-EC"/>
</dbReference>
<dbReference type="RefSeq" id="WP_164995200.1">
    <property type="nucleotide sequence ID" value="NZ_CP049055.1"/>
</dbReference>
<dbReference type="EMBL" id="CT573071">
    <property type="protein sequence ID" value="CAJ74820.1"/>
    <property type="molecule type" value="Genomic_DNA"/>
</dbReference>
<protein>
    <submittedName>
        <fullName evidence="4">Putative UDP-glucose 4-epimerase</fullName>
        <ecNumber evidence="4">5.1.3.2</ecNumber>
    </submittedName>
    <submittedName>
        <fullName evidence="3">Similar to dTDP-glucose 4,6-dehydratase</fullName>
        <ecNumber evidence="3">4.2.1.46</ecNumber>
    </submittedName>
</protein>
<dbReference type="InterPro" id="IPR036291">
    <property type="entry name" value="NAD(P)-bd_dom_sf"/>
</dbReference>
<dbReference type="GO" id="GO:0003978">
    <property type="term" value="F:UDP-glucose 4-epimerase activity"/>
    <property type="evidence" value="ECO:0007669"/>
    <property type="project" value="UniProtKB-EC"/>
</dbReference>
<dbReference type="Proteomes" id="UP000501926">
    <property type="component" value="Chromosome"/>
</dbReference>
<dbReference type="Gene3D" id="3.90.25.10">
    <property type="entry name" value="UDP-galactose 4-epimerase, domain 1"/>
    <property type="match status" value="1"/>
</dbReference>
<accession>Q1Q482</accession>
<dbReference type="Pfam" id="PF01370">
    <property type="entry name" value="Epimerase"/>
    <property type="match status" value="1"/>
</dbReference>
<evidence type="ECO:0000313" key="3">
    <source>
        <dbReference type="EMBL" id="CAJ74820.1"/>
    </source>
</evidence>
<evidence type="ECO:0000259" key="2">
    <source>
        <dbReference type="Pfam" id="PF01370"/>
    </source>
</evidence>
<dbReference type="EMBL" id="CP049055">
    <property type="protein sequence ID" value="QII12802.1"/>
    <property type="molecule type" value="Genomic_DNA"/>
</dbReference>
<evidence type="ECO:0000313" key="5">
    <source>
        <dbReference type="Proteomes" id="UP000501926"/>
    </source>
</evidence>
<dbReference type="PANTHER" id="PTHR43000">
    <property type="entry name" value="DTDP-D-GLUCOSE 4,6-DEHYDRATASE-RELATED"/>
    <property type="match status" value="1"/>
</dbReference>
<reference evidence="3" key="2">
    <citation type="submission" date="2006-01" db="EMBL/GenBank/DDBJ databases">
        <authorList>
            <person name="Genoscope"/>
        </authorList>
    </citation>
    <scope>NUCLEOTIDE SEQUENCE</scope>
</reference>
<dbReference type="SUPFAM" id="SSF51735">
    <property type="entry name" value="NAD(P)-binding Rossmann-fold domains"/>
    <property type="match status" value="1"/>
</dbReference>